<evidence type="ECO:0000313" key="1">
    <source>
        <dbReference type="EMBL" id="SNX68240.1"/>
    </source>
</evidence>
<keyword evidence="2" id="KW-1185">Reference proteome</keyword>
<evidence type="ECO:0000313" key="2">
    <source>
        <dbReference type="Proteomes" id="UP000219546"/>
    </source>
</evidence>
<name>A0A285CL20_9BACI</name>
<gene>
    <name evidence="1" type="ORF">SAMN05877753_102428</name>
</gene>
<dbReference type="EMBL" id="OAOP01000002">
    <property type="protein sequence ID" value="SNX68240.1"/>
    <property type="molecule type" value="Genomic_DNA"/>
</dbReference>
<sequence>MFDPTAFENIKVVFEGAIYDFDLEGNITVVDRNDQFNLSKLSRHFDITFSLQNTLHPSKAKISLATDDLYKEIKLNETTVGCNIEITFYVSSHYQNDFSFMEQIYKIWEGQEIDLIKRESLINYQSEYLVMIGFGRKITEDQVDDLVAIVEHCIATLERL</sequence>
<protein>
    <submittedName>
        <fullName evidence="1">Uncharacterized protein</fullName>
    </submittedName>
</protein>
<dbReference type="RefSeq" id="WP_097157611.1">
    <property type="nucleotide sequence ID" value="NZ_JBEPMQ010000001.1"/>
</dbReference>
<dbReference type="Proteomes" id="UP000219546">
    <property type="component" value="Unassembled WGS sequence"/>
</dbReference>
<proteinExistence type="predicted"/>
<dbReference type="OrthoDB" id="2964978at2"/>
<dbReference type="AlphaFoldDB" id="A0A285CL20"/>
<accession>A0A285CL20</accession>
<reference evidence="1 2" key="1">
    <citation type="submission" date="2017-08" db="EMBL/GenBank/DDBJ databases">
        <authorList>
            <person name="de Groot N.N."/>
        </authorList>
    </citation>
    <scope>NUCLEOTIDE SEQUENCE [LARGE SCALE GENOMIC DNA]</scope>
    <source>
        <strain evidence="1 2">JC228</strain>
    </source>
</reference>
<organism evidence="1 2">
    <name type="scientific">Bacillus oleivorans</name>
    <dbReference type="NCBI Taxonomy" id="1448271"/>
    <lineage>
        <taxon>Bacteria</taxon>
        <taxon>Bacillati</taxon>
        <taxon>Bacillota</taxon>
        <taxon>Bacilli</taxon>
        <taxon>Bacillales</taxon>
        <taxon>Bacillaceae</taxon>
        <taxon>Bacillus</taxon>
    </lineage>
</organism>